<protein>
    <recommendedName>
        <fullName evidence="9">Major facilitator superfamily (MFS) profile domain-containing protein</fullName>
    </recommendedName>
</protein>
<keyword evidence="2 6" id="KW-0812">Transmembrane</keyword>
<dbReference type="AlphaFoldDB" id="A0AAV9NC60"/>
<feature type="compositionally biased region" description="Basic and acidic residues" evidence="5">
    <location>
        <begin position="136"/>
        <end position="145"/>
    </location>
</feature>
<keyword evidence="3 6" id="KW-1133">Transmembrane helix</keyword>
<reference evidence="7 8" key="1">
    <citation type="submission" date="2023-08" db="EMBL/GenBank/DDBJ databases">
        <title>Black Yeasts Isolated from many extreme environments.</title>
        <authorList>
            <person name="Coleine C."/>
            <person name="Stajich J.E."/>
            <person name="Selbmann L."/>
        </authorList>
    </citation>
    <scope>NUCLEOTIDE SEQUENCE [LARGE SCALE GENOMIC DNA]</scope>
    <source>
        <strain evidence="7 8">CCFEE 5792</strain>
    </source>
</reference>
<keyword evidence="4 6" id="KW-0472">Membrane</keyword>
<dbReference type="GO" id="GO:0022857">
    <property type="term" value="F:transmembrane transporter activity"/>
    <property type="evidence" value="ECO:0007669"/>
    <property type="project" value="TreeGrafter"/>
</dbReference>
<name>A0AAV9NC60_9EURO</name>
<evidence type="ECO:0000256" key="2">
    <source>
        <dbReference type="ARBA" id="ARBA00022692"/>
    </source>
</evidence>
<comment type="caution">
    <text evidence="7">The sequence shown here is derived from an EMBL/GenBank/DDBJ whole genome shotgun (WGS) entry which is preliminary data.</text>
</comment>
<proteinExistence type="predicted"/>
<feature type="transmembrane region" description="Helical" evidence="6">
    <location>
        <begin position="503"/>
        <end position="527"/>
    </location>
</feature>
<feature type="compositionally biased region" description="Basic and acidic residues" evidence="5">
    <location>
        <begin position="233"/>
        <end position="245"/>
    </location>
</feature>
<feature type="transmembrane region" description="Helical" evidence="6">
    <location>
        <begin position="457"/>
        <end position="482"/>
    </location>
</feature>
<evidence type="ECO:0000256" key="4">
    <source>
        <dbReference type="ARBA" id="ARBA00023136"/>
    </source>
</evidence>
<evidence type="ECO:0000256" key="1">
    <source>
        <dbReference type="ARBA" id="ARBA00004141"/>
    </source>
</evidence>
<accession>A0AAV9NC60</accession>
<organism evidence="7 8">
    <name type="scientific">Exophiala bonariae</name>
    <dbReference type="NCBI Taxonomy" id="1690606"/>
    <lineage>
        <taxon>Eukaryota</taxon>
        <taxon>Fungi</taxon>
        <taxon>Dikarya</taxon>
        <taxon>Ascomycota</taxon>
        <taxon>Pezizomycotina</taxon>
        <taxon>Eurotiomycetes</taxon>
        <taxon>Chaetothyriomycetidae</taxon>
        <taxon>Chaetothyriales</taxon>
        <taxon>Herpotrichiellaceae</taxon>
        <taxon>Exophiala</taxon>
    </lineage>
</organism>
<feature type="compositionally biased region" description="Polar residues" evidence="5">
    <location>
        <begin position="28"/>
        <end position="45"/>
    </location>
</feature>
<dbReference type="PANTHER" id="PTHR23502">
    <property type="entry name" value="MAJOR FACILITATOR SUPERFAMILY"/>
    <property type="match status" value="1"/>
</dbReference>
<gene>
    <name evidence="7" type="ORF">LTR84_003219</name>
</gene>
<evidence type="ECO:0008006" key="9">
    <source>
        <dbReference type="Google" id="ProtNLM"/>
    </source>
</evidence>
<comment type="subcellular location">
    <subcellularLocation>
        <location evidence="1">Membrane</location>
        <topology evidence="1">Multi-pass membrane protein</topology>
    </subcellularLocation>
</comment>
<sequence length="533" mass="58953">MASNPPTKENDHQSSSNARAQLRAEAQPSCSLTTRIRRQPANTYHNRSHESVEQSTESLPPSVAATTITDTIHKLEHLLDEAFQIAELVEVPHNHWLAHGEPGQSYSHRPRSAKHTSTGACNKHPEGVLSNAPETRNLKDGHSKRSVRFSEDITLARAKSSIDHAPSISKTCRGACGVGSLQLLSPEPMIEPEDAANVGVRPLQHQDPTRSDSKTLQSTESTPRTDPYSSRTESCRRTAERKDIPEIRIEGADLQEQPCPESDDLLDEEMRCRQSCSVNERRFRGDLSSNSTMWSAQQKSYKRRPTFIVSLRGARHVDVPEHPKELNVHETYHPSPVARDWSKSRKRFAAMIACINTACLGLVLGIYSGEVPAIQYVIVDIDRVMILGNVGLYCGLAISTLLFWPLPLLHGRKPYTISALALGLCLQIPQGLTVISFRDPDVKRYRMFLLLSRALSGFVLGFININTFATLLDVFGASLQSIHVQSGIVNPYDVRRHGGGMGVWLAFWGWCSVGSIALGFVIGAFIISNSTVD</sequence>
<dbReference type="RefSeq" id="XP_064705794.1">
    <property type="nucleotide sequence ID" value="XM_064846814.1"/>
</dbReference>
<feature type="transmembrane region" description="Helical" evidence="6">
    <location>
        <begin position="348"/>
        <end position="366"/>
    </location>
</feature>
<dbReference type="PANTHER" id="PTHR23502:SF76">
    <property type="entry name" value="POLYAMINE TRANSPORT PROTEIN"/>
    <property type="match status" value="1"/>
</dbReference>
<feature type="region of interest" description="Disordered" evidence="5">
    <location>
        <begin position="100"/>
        <end position="145"/>
    </location>
</feature>
<dbReference type="GO" id="GO:0005886">
    <property type="term" value="C:plasma membrane"/>
    <property type="evidence" value="ECO:0007669"/>
    <property type="project" value="TreeGrafter"/>
</dbReference>
<feature type="region of interest" description="Disordered" evidence="5">
    <location>
        <begin position="1"/>
        <end position="61"/>
    </location>
</feature>
<feature type="compositionally biased region" description="Polar residues" evidence="5">
    <location>
        <begin position="1"/>
        <end position="19"/>
    </location>
</feature>
<feature type="transmembrane region" description="Helical" evidence="6">
    <location>
        <begin position="386"/>
        <end position="404"/>
    </location>
</feature>
<keyword evidence="8" id="KW-1185">Reference proteome</keyword>
<feature type="region of interest" description="Disordered" evidence="5">
    <location>
        <begin position="202"/>
        <end position="245"/>
    </location>
</feature>
<evidence type="ECO:0000256" key="5">
    <source>
        <dbReference type="SAM" id="MobiDB-lite"/>
    </source>
</evidence>
<feature type="transmembrane region" description="Helical" evidence="6">
    <location>
        <begin position="416"/>
        <end position="437"/>
    </location>
</feature>
<evidence type="ECO:0000256" key="6">
    <source>
        <dbReference type="SAM" id="Phobius"/>
    </source>
</evidence>
<dbReference type="Proteomes" id="UP001358417">
    <property type="component" value="Unassembled WGS sequence"/>
</dbReference>
<evidence type="ECO:0000313" key="8">
    <source>
        <dbReference type="Proteomes" id="UP001358417"/>
    </source>
</evidence>
<dbReference type="EMBL" id="JAVRRD010000015">
    <property type="protein sequence ID" value="KAK5051567.1"/>
    <property type="molecule type" value="Genomic_DNA"/>
</dbReference>
<evidence type="ECO:0000256" key="3">
    <source>
        <dbReference type="ARBA" id="ARBA00022989"/>
    </source>
</evidence>
<evidence type="ECO:0000313" key="7">
    <source>
        <dbReference type="EMBL" id="KAK5051567.1"/>
    </source>
</evidence>
<dbReference type="GeneID" id="89971413"/>
<feature type="compositionally biased region" description="Polar residues" evidence="5">
    <location>
        <begin position="214"/>
        <end position="232"/>
    </location>
</feature>